<dbReference type="HOGENOM" id="CLU_888732_0_0_1"/>
<evidence type="ECO:0000313" key="3">
    <source>
        <dbReference type="EMBL" id="KGG53165.1"/>
    </source>
</evidence>
<accession>A0A098VW70</accession>
<keyword evidence="1" id="KW-0175">Coiled coil</keyword>
<feature type="chain" id="PRO_5005417312" evidence="2">
    <location>
        <begin position="22"/>
        <end position="313"/>
    </location>
</feature>
<evidence type="ECO:0000256" key="2">
    <source>
        <dbReference type="SAM" id="SignalP"/>
    </source>
</evidence>
<gene>
    <name evidence="3" type="ORF">DI09_108p90</name>
</gene>
<dbReference type="VEuPathDB" id="MicrosporidiaDB:DI09_108p90"/>
<feature type="signal peptide" evidence="2">
    <location>
        <begin position="1"/>
        <end position="21"/>
    </location>
</feature>
<reference evidence="3 4" key="1">
    <citation type="submission" date="2014-04" db="EMBL/GenBank/DDBJ databases">
        <title>A new species of microsporidia sheds light on the evolution of extreme parasitism.</title>
        <authorList>
            <person name="Haag K.L."/>
            <person name="James T.Y."/>
            <person name="Larsson R."/>
            <person name="Schaer T.M."/>
            <person name="Refardt D."/>
            <person name="Pombert J.-F."/>
            <person name="Ebert D."/>
        </authorList>
    </citation>
    <scope>NUCLEOTIDE SEQUENCE [LARGE SCALE GENOMIC DNA]</scope>
    <source>
        <strain evidence="3 4">UGP3</strain>
        <tissue evidence="3">Spores</tissue>
    </source>
</reference>
<dbReference type="RefSeq" id="XP_013239601.1">
    <property type="nucleotide sequence ID" value="XM_013384147.1"/>
</dbReference>
<comment type="caution">
    <text evidence="3">The sequence shown here is derived from an EMBL/GenBank/DDBJ whole genome shotgun (WGS) entry which is preliminary data.</text>
</comment>
<dbReference type="GeneID" id="25257957"/>
<dbReference type="AlphaFoldDB" id="A0A098VW70"/>
<name>A0A098VW70_9MICR</name>
<protein>
    <submittedName>
        <fullName evidence="3">Uncharacterized protein</fullName>
    </submittedName>
</protein>
<organism evidence="3 4">
    <name type="scientific">Mitosporidium daphniae</name>
    <dbReference type="NCBI Taxonomy" id="1485682"/>
    <lineage>
        <taxon>Eukaryota</taxon>
        <taxon>Fungi</taxon>
        <taxon>Fungi incertae sedis</taxon>
        <taxon>Microsporidia</taxon>
        <taxon>Mitosporidium</taxon>
    </lineage>
</organism>
<evidence type="ECO:0000256" key="1">
    <source>
        <dbReference type="SAM" id="Coils"/>
    </source>
</evidence>
<sequence length="313" mass="36587">MNAQKFLLLMALIILSTLVLPSLQHDSKNQTPKTALNTERFDKIKDKINNIRFRLRSINPEIKEQTAIIRVVKNRINEQKFAVAAAYLQALRALKYKQVEENRQNLLTQVYEEKRNLEMILISLENEKEQELEGNIIDKIFDLNKISRDLKDVNTLQDKQNQPFLEILQILKILQDLQTIKTQRYTTAANLEIYIYCLKSVKAKKYKEALEIVGYLQNIEDKKITEDLEGLEKDLKAFPEKELPQEESKSLNPLVERNKKVQADLEEKIYSHITLQQNLKGSERKLTEEALNTLKDLKNILDGKQETLKKIQE</sequence>
<dbReference type="Proteomes" id="UP000029725">
    <property type="component" value="Unassembled WGS sequence"/>
</dbReference>
<evidence type="ECO:0000313" key="4">
    <source>
        <dbReference type="Proteomes" id="UP000029725"/>
    </source>
</evidence>
<proteinExistence type="predicted"/>
<keyword evidence="2" id="KW-0732">Signal</keyword>
<keyword evidence="4" id="KW-1185">Reference proteome</keyword>
<feature type="coiled-coil region" evidence="1">
    <location>
        <begin position="96"/>
        <end position="127"/>
    </location>
</feature>
<dbReference type="EMBL" id="JMKJ01000009">
    <property type="protein sequence ID" value="KGG53165.1"/>
    <property type="molecule type" value="Genomic_DNA"/>
</dbReference>